<protein>
    <recommendedName>
        <fullName evidence="3">Host nuclease inhibitor GamL</fullName>
    </recommendedName>
</protein>
<dbReference type="EMBL" id="FMIQ01000011">
    <property type="protein sequence ID" value="SCM51394.1"/>
    <property type="molecule type" value="Genomic_DNA"/>
</dbReference>
<evidence type="ECO:0000313" key="2">
    <source>
        <dbReference type="Proteomes" id="UP000094844"/>
    </source>
</evidence>
<dbReference type="OrthoDB" id="6604987at2"/>
<dbReference type="Proteomes" id="UP000094844">
    <property type="component" value="Unassembled WGS sequence"/>
</dbReference>
<name>A0A1C6YX13_HAFAL</name>
<sequence length="92" mass="10850">MNAYQLQDYIEDQRIKQSDAELERQNWIDNRAEEILSEYPDGPESFAGFNLPESVRMGLYTSKAKDAYNEFITVMAWERAETEWNDKYGWAA</sequence>
<evidence type="ECO:0000313" key="1">
    <source>
        <dbReference type="EMBL" id="SCM51394.1"/>
    </source>
</evidence>
<gene>
    <name evidence="1" type="ORF">BN1044_00856</name>
</gene>
<dbReference type="RefSeq" id="WP_008814380.1">
    <property type="nucleotide sequence ID" value="NZ_FMIQ01000011.1"/>
</dbReference>
<organism evidence="1 2">
    <name type="scientific">Hafnia alvei</name>
    <dbReference type="NCBI Taxonomy" id="569"/>
    <lineage>
        <taxon>Bacteria</taxon>
        <taxon>Pseudomonadati</taxon>
        <taxon>Pseudomonadota</taxon>
        <taxon>Gammaproteobacteria</taxon>
        <taxon>Enterobacterales</taxon>
        <taxon>Hafniaceae</taxon>
        <taxon>Hafnia</taxon>
    </lineage>
</organism>
<reference evidence="1 2" key="1">
    <citation type="submission" date="2016-09" db="EMBL/GenBank/DDBJ databases">
        <authorList>
            <person name="Capua I."/>
            <person name="De Benedictis P."/>
            <person name="Joannis T."/>
            <person name="Lombin L.H."/>
            <person name="Cattoli G."/>
        </authorList>
    </citation>
    <scope>NUCLEOTIDE SEQUENCE [LARGE SCALE GENOMIC DNA]</scope>
    <source>
        <strain evidence="1 2">GB001</strain>
    </source>
</reference>
<evidence type="ECO:0008006" key="3">
    <source>
        <dbReference type="Google" id="ProtNLM"/>
    </source>
</evidence>
<dbReference type="InterPro" id="IPR049911">
    <property type="entry name" value="GamL-like"/>
</dbReference>
<dbReference type="NCBIfam" id="NF033500">
    <property type="entry name" value="phi80_GamL"/>
    <property type="match status" value="1"/>
</dbReference>
<accession>A0A1C6YX13</accession>
<dbReference type="AlphaFoldDB" id="A0A1C6YX13"/>
<proteinExistence type="predicted"/>